<keyword evidence="2" id="KW-0646">Protease inhibitor</keyword>
<dbReference type="CDD" id="cd00104">
    <property type="entry name" value="KAZAL_FS"/>
    <property type="match status" value="1"/>
</dbReference>
<evidence type="ECO:0000313" key="2">
    <source>
        <dbReference type="EMBL" id="MFC5192974.1"/>
    </source>
</evidence>
<keyword evidence="3" id="KW-1185">Reference proteome</keyword>
<evidence type="ECO:0000259" key="1">
    <source>
        <dbReference type="PROSITE" id="PS51465"/>
    </source>
</evidence>
<accession>A0ABW0C151</accession>
<name>A0ABW0C151_9BACT</name>
<feature type="domain" description="Kazal-like" evidence="1">
    <location>
        <begin position="38"/>
        <end position="78"/>
    </location>
</feature>
<dbReference type="PROSITE" id="PS51465">
    <property type="entry name" value="KAZAL_2"/>
    <property type="match status" value="1"/>
</dbReference>
<organism evidence="2 3">
    <name type="scientific">Algoriphagus aquatilis</name>
    <dbReference type="NCBI Taxonomy" id="490186"/>
    <lineage>
        <taxon>Bacteria</taxon>
        <taxon>Pseudomonadati</taxon>
        <taxon>Bacteroidota</taxon>
        <taxon>Cytophagia</taxon>
        <taxon>Cytophagales</taxon>
        <taxon>Cyclobacteriaceae</taxon>
        <taxon>Algoriphagus</taxon>
    </lineage>
</organism>
<keyword evidence="2" id="KW-0722">Serine protease inhibitor</keyword>
<proteinExistence type="predicted"/>
<dbReference type="PROSITE" id="PS51257">
    <property type="entry name" value="PROKAR_LIPOPROTEIN"/>
    <property type="match status" value="1"/>
</dbReference>
<reference evidence="3" key="1">
    <citation type="journal article" date="2019" name="Int. J. Syst. Evol. Microbiol.">
        <title>The Global Catalogue of Microorganisms (GCM) 10K type strain sequencing project: providing services to taxonomists for standard genome sequencing and annotation.</title>
        <authorList>
            <consortium name="The Broad Institute Genomics Platform"/>
            <consortium name="The Broad Institute Genome Sequencing Center for Infectious Disease"/>
            <person name="Wu L."/>
            <person name="Ma J."/>
        </authorList>
    </citation>
    <scope>NUCLEOTIDE SEQUENCE [LARGE SCALE GENOMIC DNA]</scope>
    <source>
        <strain evidence="3">CGMCC 1.7030</strain>
    </source>
</reference>
<protein>
    <submittedName>
        <fullName evidence="2">Kazal-type serine protease inhibitor domain-containing protein</fullName>
    </submittedName>
</protein>
<dbReference type="SUPFAM" id="SSF100895">
    <property type="entry name" value="Kazal-type serine protease inhibitors"/>
    <property type="match status" value="1"/>
</dbReference>
<dbReference type="InterPro" id="IPR036058">
    <property type="entry name" value="Kazal_dom_sf"/>
</dbReference>
<comment type="caution">
    <text evidence="2">The sequence shown here is derived from an EMBL/GenBank/DDBJ whole genome shotgun (WGS) entry which is preliminary data.</text>
</comment>
<dbReference type="Proteomes" id="UP001596163">
    <property type="component" value="Unassembled WGS sequence"/>
</dbReference>
<dbReference type="Pfam" id="PF00050">
    <property type="entry name" value="Kazal_1"/>
    <property type="match status" value="1"/>
</dbReference>
<dbReference type="RefSeq" id="WP_377916499.1">
    <property type="nucleotide sequence ID" value="NZ_JBHSKS010000012.1"/>
</dbReference>
<dbReference type="EMBL" id="JBHSKS010000012">
    <property type="protein sequence ID" value="MFC5192974.1"/>
    <property type="molecule type" value="Genomic_DNA"/>
</dbReference>
<dbReference type="Gene3D" id="3.30.60.30">
    <property type="match status" value="1"/>
</dbReference>
<evidence type="ECO:0000313" key="3">
    <source>
        <dbReference type="Proteomes" id="UP001596163"/>
    </source>
</evidence>
<gene>
    <name evidence="2" type="ORF">ACFPIK_14455</name>
</gene>
<dbReference type="GO" id="GO:0004867">
    <property type="term" value="F:serine-type endopeptidase inhibitor activity"/>
    <property type="evidence" value="ECO:0007669"/>
    <property type="project" value="UniProtKB-KW"/>
</dbReference>
<dbReference type="InterPro" id="IPR002350">
    <property type="entry name" value="Kazal_dom"/>
</dbReference>
<sequence length="78" mass="8712">MNIQKLFFHFSLILFFMLMGCVQEEENVNQCLNADIESRPTTCSTVFQPVCGCDAKTYSNECLARAAGNKYFAIGACN</sequence>